<organism evidence="2 3">
    <name type="scientific">Triangularia verruculosa</name>
    <dbReference type="NCBI Taxonomy" id="2587418"/>
    <lineage>
        <taxon>Eukaryota</taxon>
        <taxon>Fungi</taxon>
        <taxon>Dikarya</taxon>
        <taxon>Ascomycota</taxon>
        <taxon>Pezizomycotina</taxon>
        <taxon>Sordariomycetes</taxon>
        <taxon>Sordariomycetidae</taxon>
        <taxon>Sordariales</taxon>
        <taxon>Podosporaceae</taxon>
        <taxon>Triangularia</taxon>
    </lineage>
</organism>
<comment type="caution">
    <text evidence="2">The sequence shown here is derived from an EMBL/GenBank/DDBJ whole genome shotgun (WGS) entry which is preliminary data.</text>
</comment>
<sequence>MARLPFQRKQSLPKSATPVEVNSDDEDDGDALALFRHSKEVFSEVIREAEEENRDRNNERKRKSSPCDVDENERRSRRRFVLHWGATPCLTSIADYFCTEGLRPRIILQVHREKSRHWMNQTTTL</sequence>
<dbReference type="Proteomes" id="UP001303160">
    <property type="component" value="Unassembled WGS sequence"/>
</dbReference>
<evidence type="ECO:0000256" key="1">
    <source>
        <dbReference type="SAM" id="MobiDB-lite"/>
    </source>
</evidence>
<evidence type="ECO:0000313" key="3">
    <source>
        <dbReference type="Proteomes" id="UP001303160"/>
    </source>
</evidence>
<proteinExistence type="predicted"/>
<protein>
    <submittedName>
        <fullName evidence="2">Uncharacterized protein</fullName>
    </submittedName>
</protein>
<feature type="region of interest" description="Disordered" evidence="1">
    <location>
        <begin position="1"/>
        <end position="29"/>
    </location>
</feature>
<dbReference type="AlphaFoldDB" id="A0AAN6XCS7"/>
<keyword evidence="3" id="KW-1185">Reference proteome</keyword>
<dbReference type="EMBL" id="MU863947">
    <property type="protein sequence ID" value="KAK4198363.1"/>
    <property type="molecule type" value="Genomic_DNA"/>
</dbReference>
<accession>A0AAN6XCS7</accession>
<reference evidence="2" key="1">
    <citation type="journal article" date="2023" name="Mol. Phylogenet. Evol.">
        <title>Genome-scale phylogeny and comparative genomics of the fungal order Sordariales.</title>
        <authorList>
            <person name="Hensen N."/>
            <person name="Bonometti L."/>
            <person name="Westerberg I."/>
            <person name="Brannstrom I.O."/>
            <person name="Guillou S."/>
            <person name="Cros-Aarteil S."/>
            <person name="Calhoun S."/>
            <person name="Haridas S."/>
            <person name="Kuo A."/>
            <person name="Mondo S."/>
            <person name="Pangilinan J."/>
            <person name="Riley R."/>
            <person name="LaButti K."/>
            <person name="Andreopoulos B."/>
            <person name="Lipzen A."/>
            <person name="Chen C."/>
            <person name="Yan M."/>
            <person name="Daum C."/>
            <person name="Ng V."/>
            <person name="Clum A."/>
            <person name="Steindorff A."/>
            <person name="Ohm R.A."/>
            <person name="Martin F."/>
            <person name="Silar P."/>
            <person name="Natvig D.O."/>
            <person name="Lalanne C."/>
            <person name="Gautier V."/>
            <person name="Ament-Velasquez S.L."/>
            <person name="Kruys A."/>
            <person name="Hutchinson M.I."/>
            <person name="Powell A.J."/>
            <person name="Barry K."/>
            <person name="Miller A.N."/>
            <person name="Grigoriev I.V."/>
            <person name="Debuchy R."/>
            <person name="Gladieux P."/>
            <person name="Hiltunen Thoren M."/>
            <person name="Johannesson H."/>
        </authorList>
    </citation>
    <scope>NUCLEOTIDE SEQUENCE</scope>
    <source>
        <strain evidence="2">CBS 315.58</strain>
    </source>
</reference>
<reference evidence="2" key="2">
    <citation type="submission" date="2023-05" db="EMBL/GenBank/DDBJ databases">
        <authorList>
            <consortium name="Lawrence Berkeley National Laboratory"/>
            <person name="Steindorff A."/>
            <person name="Hensen N."/>
            <person name="Bonometti L."/>
            <person name="Westerberg I."/>
            <person name="Brannstrom I.O."/>
            <person name="Guillou S."/>
            <person name="Cros-Aarteil S."/>
            <person name="Calhoun S."/>
            <person name="Haridas S."/>
            <person name="Kuo A."/>
            <person name="Mondo S."/>
            <person name="Pangilinan J."/>
            <person name="Riley R."/>
            <person name="Labutti K."/>
            <person name="Andreopoulos B."/>
            <person name="Lipzen A."/>
            <person name="Chen C."/>
            <person name="Yanf M."/>
            <person name="Daum C."/>
            <person name="Ng V."/>
            <person name="Clum A."/>
            <person name="Ohm R."/>
            <person name="Martin F."/>
            <person name="Silar P."/>
            <person name="Natvig D."/>
            <person name="Lalanne C."/>
            <person name="Gautier V."/>
            <person name="Ament-Velasquez S.L."/>
            <person name="Kruys A."/>
            <person name="Hutchinson M.I."/>
            <person name="Powell A.J."/>
            <person name="Barry K."/>
            <person name="Miller A.N."/>
            <person name="Grigoriev I.V."/>
            <person name="Debuchy R."/>
            <person name="Gladieux P."/>
            <person name="Thoren M.H."/>
            <person name="Johannesson H."/>
        </authorList>
    </citation>
    <scope>NUCLEOTIDE SEQUENCE</scope>
    <source>
        <strain evidence="2">CBS 315.58</strain>
    </source>
</reference>
<feature type="region of interest" description="Disordered" evidence="1">
    <location>
        <begin position="46"/>
        <end position="74"/>
    </location>
</feature>
<feature type="compositionally biased region" description="Basic and acidic residues" evidence="1">
    <location>
        <begin position="46"/>
        <end position="58"/>
    </location>
</feature>
<name>A0AAN6XCS7_9PEZI</name>
<evidence type="ECO:0000313" key="2">
    <source>
        <dbReference type="EMBL" id="KAK4198363.1"/>
    </source>
</evidence>
<gene>
    <name evidence="2" type="ORF">QBC40DRAFT_283870</name>
</gene>